<feature type="compositionally biased region" description="Polar residues" evidence="6">
    <location>
        <begin position="194"/>
        <end position="209"/>
    </location>
</feature>
<dbReference type="InterPro" id="IPR000048">
    <property type="entry name" value="IQ_motif_EF-hand-BS"/>
</dbReference>
<comment type="subcellular location">
    <subcellularLocation>
        <location evidence="1">Cytoplasm</location>
    </subcellularLocation>
</comment>
<proteinExistence type="predicted"/>
<dbReference type="CDD" id="cd23767">
    <property type="entry name" value="IQCD"/>
    <property type="match status" value="2"/>
</dbReference>
<dbReference type="EMBL" id="CASHTH010000020">
    <property type="protein sequence ID" value="CAI7989103.1"/>
    <property type="molecule type" value="Genomic_DNA"/>
</dbReference>
<feature type="region of interest" description="Disordered" evidence="6">
    <location>
        <begin position="194"/>
        <end position="236"/>
    </location>
</feature>
<dbReference type="PANTHER" id="PTHR22706">
    <property type="entry name" value="ASSEMBLY FACTOR FOR SPINDLE MICROTUBULES"/>
    <property type="match status" value="1"/>
</dbReference>
<feature type="region of interest" description="Disordered" evidence="6">
    <location>
        <begin position="527"/>
        <end position="552"/>
    </location>
</feature>
<protein>
    <submittedName>
        <fullName evidence="7">Uncharacterized protein</fullName>
    </submittedName>
</protein>
<dbReference type="SMART" id="SM00015">
    <property type="entry name" value="IQ"/>
    <property type="match status" value="6"/>
</dbReference>
<evidence type="ECO:0000256" key="5">
    <source>
        <dbReference type="SAM" id="Coils"/>
    </source>
</evidence>
<evidence type="ECO:0000313" key="8">
    <source>
        <dbReference type="Proteomes" id="UP001174909"/>
    </source>
</evidence>
<sequence length="578" mass="66693">MKLRLEKKSQSEEEWVEAEIGRLLHHAEVDDEDEARSSPTSELQAVDERWKGDSCVGHVFSAYLSSLECRQSDEQDLISDAFSALNMATGSLAKRPDNSVKEVITDLTLTLSRLEQKESNTLDSVTIETYQIEEKGNTEGEAQLKKKTDSTTVEGVNLKRTVNSAYNEERRADFTSNQQREAVAVVEASPILEGSNSSAEGISKTTTVGDSSDNNDSSRYDQDGSSESGDLCDLELGPDELSDEVLAVFEQVRNDQRTCEEQLSTEQKQREAELTMEIEEAQRMIAEYQEAEIQRARVLEQARHRAAVTLQAHWRCYSVKKIYGSQLEDLKQQRLQRVYRSAQRLQSIWRGFATRKQYGPVLEAQRALRLESLQAEVRNQCATRIQALWKGFRVRRIHGPALSALKQERLRETRRIREELNHKLNAKATIIQASWRGHYVRQTYTPLLRERMGIWREEMSHRRNLAATRLQAHWRHCERQRMGQWLLEEKRKKKVLEEKRHRAACVVQAYWRMHCCRKQFLQYRKSKSSDVSEPSSAEGPKRSSRSPGRLSVSRRLESALSLKSHNAAPVIHKFWNHR</sequence>
<dbReference type="GO" id="GO:0000278">
    <property type="term" value="P:mitotic cell cycle"/>
    <property type="evidence" value="ECO:0007669"/>
    <property type="project" value="TreeGrafter"/>
</dbReference>
<evidence type="ECO:0000256" key="1">
    <source>
        <dbReference type="ARBA" id="ARBA00004496"/>
    </source>
</evidence>
<evidence type="ECO:0000256" key="6">
    <source>
        <dbReference type="SAM" id="MobiDB-lite"/>
    </source>
</evidence>
<dbReference type="GO" id="GO:0000922">
    <property type="term" value="C:spindle pole"/>
    <property type="evidence" value="ECO:0007669"/>
    <property type="project" value="TreeGrafter"/>
</dbReference>
<dbReference type="GO" id="GO:0005516">
    <property type="term" value="F:calmodulin binding"/>
    <property type="evidence" value="ECO:0007669"/>
    <property type="project" value="UniProtKB-KW"/>
</dbReference>
<dbReference type="Gene3D" id="1.20.5.190">
    <property type="match status" value="2"/>
</dbReference>
<dbReference type="AlphaFoldDB" id="A0AA35VRH1"/>
<dbReference type="Proteomes" id="UP001174909">
    <property type="component" value="Unassembled WGS sequence"/>
</dbReference>
<keyword evidence="3" id="KW-0677">Repeat</keyword>
<gene>
    <name evidence="7" type="ORF">GBAR_LOCUS125</name>
</gene>
<evidence type="ECO:0000256" key="3">
    <source>
        <dbReference type="ARBA" id="ARBA00022737"/>
    </source>
</evidence>
<dbReference type="InterPro" id="IPR051185">
    <property type="entry name" value="ASPM"/>
</dbReference>
<name>A0AA35VRH1_GEOBA</name>
<dbReference type="Pfam" id="PF00612">
    <property type="entry name" value="IQ"/>
    <property type="match status" value="5"/>
</dbReference>
<evidence type="ECO:0000313" key="7">
    <source>
        <dbReference type="EMBL" id="CAI7989103.1"/>
    </source>
</evidence>
<organism evidence="7 8">
    <name type="scientific">Geodia barretti</name>
    <name type="common">Barrett's horny sponge</name>
    <dbReference type="NCBI Taxonomy" id="519541"/>
    <lineage>
        <taxon>Eukaryota</taxon>
        <taxon>Metazoa</taxon>
        <taxon>Porifera</taxon>
        <taxon>Demospongiae</taxon>
        <taxon>Heteroscleromorpha</taxon>
        <taxon>Tetractinellida</taxon>
        <taxon>Astrophorina</taxon>
        <taxon>Geodiidae</taxon>
        <taxon>Geodia</taxon>
    </lineage>
</organism>
<keyword evidence="4" id="KW-0112">Calmodulin-binding</keyword>
<reference evidence="7" key="1">
    <citation type="submission" date="2023-03" db="EMBL/GenBank/DDBJ databases">
        <authorList>
            <person name="Steffen K."/>
            <person name="Cardenas P."/>
        </authorList>
    </citation>
    <scope>NUCLEOTIDE SEQUENCE</scope>
</reference>
<dbReference type="PANTHER" id="PTHR22706:SF1">
    <property type="entry name" value="ASSEMBLY FACTOR FOR SPINDLE MICROTUBULES"/>
    <property type="match status" value="1"/>
</dbReference>
<feature type="region of interest" description="Disordered" evidence="6">
    <location>
        <begin position="26"/>
        <end position="45"/>
    </location>
</feature>
<keyword evidence="8" id="KW-1185">Reference proteome</keyword>
<accession>A0AA35VRH1</accession>
<dbReference type="GO" id="GO:0007051">
    <property type="term" value="P:spindle organization"/>
    <property type="evidence" value="ECO:0007669"/>
    <property type="project" value="TreeGrafter"/>
</dbReference>
<evidence type="ECO:0000256" key="2">
    <source>
        <dbReference type="ARBA" id="ARBA00022490"/>
    </source>
</evidence>
<keyword evidence="2" id="KW-0963">Cytoplasm</keyword>
<evidence type="ECO:0000256" key="4">
    <source>
        <dbReference type="ARBA" id="ARBA00022860"/>
    </source>
</evidence>
<dbReference type="PROSITE" id="PS50096">
    <property type="entry name" value="IQ"/>
    <property type="match status" value="5"/>
</dbReference>
<keyword evidence="5" id="KW-0175">Coiled coil</keyword>
<dbReference type="GO" id="GO:0051295">
    <property type="term" value="P:establishment of meiotic spindle localization"/>
    <property type="evidence" value="ECO:0007669"/>
    <property type="project" value="TreeGrafter"/>
</dbReference>
<dbReference type="GO" id="GO:0005737">
    <property type="term" value="C:cytoplasm"/>
    <property type="evidence" value="ECO:0007669"/>
    <property type="project" value="UniProtKB-SubCell"/>
</dbReference>
<comment type="caution">
    <text evidence="7">The sequence shown here is derived from an EMBL/GenBank/DDBJ whole genome shotgun (WGS) entry which is preliminary data.</text>
</comment>
<feature type="coiled-coil region" evidence="5">
    <location>
        <begin position="264"/>
        <end position="301"/>
    </location>
</feature>